<organism evidence="1 2">
    <name type="scientific">Caerostris extrusa</name>
    <name type="common">Bark spider</name>
    <name type="synonym">Caerostris bankana</name>
    <dbReference type="NCBI Taxonomy" id="172846"/>
    <lineage>
        <taxon>Eukaryota</taxon>
        <taxon>Metazoa</taxon>
        <taxon>Ecdysozoa</taxon>
        <taxon>Arthropoda</taxon>
        <taxon>Chelicerata</taxon>
        <taxon>Arachnida</taxon>
        <taxon>Araneae</taxon>
        <taxon>Araneomorphae</taxon>
        <taxon>Entelegynae</taxon>
        <taxon>Araneoidea</taxon>
        <taxon>Araneidae</taxon>
        <taxon>Caerostris</taxon>
    </lineage>
</organism>
<evidence type="ECO:0000313" key="1">
    <source>
        <dbReference type="EMBL" id="GIZ00708.1"/>
    </source>
</evidence>
<reference evidence="1 2" key="1">
    <citation type="submission" date="2021-06" db="EMBL/GenBank/DDBJ databases">
        <title>Caerostris extrusa draft genome.</title>
        <authorList>
            <person name="Kono N."/>
            <person name="Arakawa K."/>
        </authorList>
    </citation>
    <scope>NUCLEOTIDE SEQUENCE [LARGE SCALE GENOMIC DNA]</scope>
</reference>
<accession>A0AAV4Y0P0</accession>
<dbReference type="EMBL" id="BPLR01018578">
    <property type="protein sequence ID" value="GIZ00708.1"/>
    <property type="molecule type" value="Genomic_DNA"/>
</dbReference>
<gene>
    <name evidence="1" type="ORF">CEXT_138841</name>
</gene>
<evidence type="ECO:0008006" key="3">
    <source>
        <dbReference type="Google" id="ProtNLM"/>
    </source>
</evidence>
<sequence>MHPTTKTVFVYGIIEVLISRTASLLSGERAKKTLSQRHFAPFCFVYFFPRLSFKNNKVQTSVSLPSHVIPTKRKHSRRSFHERVRMLGRLRVVPEKAVV</sequence>
<dbReference type="AlphaFoldDB" id="A0AAV4Y0P0"/>
<protein>
    <recommendedName>
        <fullName evidence="3">Secreted protein</fullName>
    </recommendedName>
</protein>
<dbReference type="Proteomes" id="UP001054945">
    <property type="component" value="Unassembled WGS sequence"/>
</dbReference>
<keyword evidence="2" id="KW-1185">Reference proteome</keyword>
<comment type="caution">
    <text evidence="1">The sequence shown here is derived from an EMBL/GenBank/DDBJ whole genome shotgun (WGS) entry which is preliminary data.</text>
</comment>
<name>A0AAV4Y0P0_CAEEX</name>
<evidence type="ECO:0000313" key="2">
    <source>
        <dbReference type="Proteomes" id="UP001054945"/>
    </source>
</evidence>
<proteinExistence type="predicted"/>